<name>A0ACB9WZQ0_CHAAC</name>
<feature type="non-terminal residue" evidence="1">
    <location>
        <position position="1"/>
    </location>
</feature>
<dbReference type="Proteomes" id="UP001057452">
    <property type="component" value="Chromosome 10"/>
</dbReference>
<gene>
    <name evidence="1" type="ORF">KUCAC02_004800</name>
</gene>
<proteinExistence type="predicted"/>
<evidence type="ECO:0000313" key="2">
    <source>
        <dbReference type="Proteomes" id="UP001057452"/>
    </source>
</evidence>
<protein>
    <submittedName>
        <fullName evidence="1">Uncharacterized protein</fullName>
    </submittedName>
</protein>
<evidence type="ECO:0000313" key="1">
    <source>
        <dbReference type="EMBL" id="KAI4819558.1"/>
    </source>
</evidence>
<keyword evidence="2" id="KW-1185">Reference proteome</keyword>
<accession>A0ACB9WZQ0</accession>
<comment type="caution">
    <text evidence="1">The sequence shown here is derived from an EMBL/GenBank/DDBJ whole genome shotgun (WGS) entry which is preliminary data.</text>
</comment>
<sequence length="106" mass="11588">NQNDSGSKCLSNGSWRTGHVTVLPHENCIIGRIEPRRRFVSRHTFHTELQLSVTTTQHNILVSCSQSVDIDAPRRTVPTAAFKFGLKRAAGSLCAAASDRLSEAPC</sequence>
<feature type="non-terminal residue" evidence="1">
    <location>
        <position position="106"/>
    </location>
</feature>
<organism evidence="1 2">
    <name type="scientific">Chaenocephalus aceratus</name>
    <name type="common">Blackfin icefish</name>
    <name type="synonym">Chaenichthys aceratus</name>
    <dbReference type="NCBI Taxonomy" id="36190"/>
    <lineage>
        <taxon>Eukaryota</taxon>
        <taxon>Metazoa</taxon>
        <taxon>Chordata</taxon>
        <taxon>Craniata</taxon>
        <taxon>Vertebrata</taxon>
        <taxon>Euteleostomi</taxon>
        <taxon>Actinopterygii</taxon>
        <taxon>Neopterygii</taxon>
        <taxon>Teleostei</taxon>
        <taxon>Neoteleostei</taxon>
        <taxon>Acanthomorphata</taxon>
        <taxon>Eupercaria</taxon>
        <taxon>Perciformes</taxon>
        <taxon>Notothenioidei</taxon>
        <taxon>Channichthyidae</taxon>
        <taxon>Chaenocephalus</taxon>
    </lineage>
</organism>
<reference evidence="1" key="1">
    <citation type="submission" date="2022-05" db="EMBL/GenBank/DDBJ databases">
        <title>Chromosome-level genome of Chaenocephalus aceratus.</title>
        <authorList>
            <person name="Park H."/>
        </authorList>
    </citation>
    <scope>NUCLEOTIDE SEQUENCE</scope>
    <source>
        <strain evidence="1">KU_202001</strain>
    </source>
</reference>
<dbReference type="EMBL" id="CM043794">
    <property type="protein sequence ID" value="KAI4819558.1"/>
    <property type="molecule type" value="Genomic_DNA"/>
</dbReference>